<evidence type="ECO:0000256" key="4">
    <source>
        <dbReference type="ARBA" id="ARBA00022723"/>
    </source>
</evidence>
<dbReference type="CDD" id="cd12797">
    <property type="entry name" value="M23_peptidase"/>
    <property type="match status" value="1"/>
</dbReference>
<dbReference type="PANTHER" id="PTHR21666">
    <property type="entry name" value="PEPTIDASE-RELATED"/>
    <property type="match status" value="1"/>
</dbReference>
<evidence type="ECO:0000256" key="7">
    <source>
        <dbReference type="ARBA" id="ARBA00023049"/>
    </source>
</evidence>
<dbReference type="GO" id="GO:0030313">
    <property type="term" value="C:cell envelope"/>
    <property type="evidence" value="ECO:0007669"/>
    <property type="project" value="UniProtKB-SubCell"/>
</dbReference>
<dbReference type="GO" id="GO:0004222">
    <property type="term" value="F:metalloendopeptidase activity"/>
    <property type="evidence" value="ECO:0007669"/>
    <property type="project" value="TreeGrafter"/>
</dbReference>
<reference evidence="12 13" key="1">
    <citation type="submission" date="2018-05" db="EMBL/GenBank/DDBJ databases">
        <title>Genomic Encyclopedia of Type Strains, Phase IV (KMG-IV): sequencing the most valuable type-strain genomes for metagenomic binning, comparative biology and taxonomic classification.</title>
        <authorList>
            <person name="Goeker M."/>
        </authorList>
    </citation>
    <scope>NUCLEOTIDE SEQUENCE [LARGE SCALE GENOMIC DNA]</scope>
    <source>
        <strain evidence="12 13">DSM 23606</strain>
    </source>
</reference>
<evidence type="ECO:0000256" key="2">
    <source>
        <dbReference type="ARBA" id="ARBA00004196"/>
    </source>
</evidence>
<protein>
    <submittedName>
        <fullName evidence="12">Murein DD-endopeptidase MepM/ murein hydrolase activator NlpD</fullName>
    </submittedName>
</protein>
<keyword evidence="3" id="KW-0645">Protease</keyword>
<evidence type="ECO:0000313" key="13">
    <source>
        <dbReference type="Proteomes" id="UP000246569"/>
    </source>
</evidence>
<comment type="caution">
    <text evidence="12">The sequence shown here is derived from an EMBL/GenBank/DDBJ whole genome shotgun (WGS) entry which is preliminary data.</text>
</comment>
<sequence length="486" mass="53290">MRPPHAAPRCRRPRGSSQARNTGFTRATHLLALLIATTTALLVFALPALHEPPPAQKEIAPAYEAISGAAPPATDAAAAAIDAALKSSDLDNGDDPAAAIAAIEAAARWRTTEVRPADTLSAIFERLQIDPGTLQAVLDADPQQTDALQRIFPGQRLRLRLDADGALQELVFEADPSSGLHWQRAEDDDGFEVSRYEHRVEPRIVHASGVISDSLYQSATAAGLSDALIVELARIFGYDIDFALDIRPGDTFTVLYEEEYVRGEKIGDGAILAAEFSNHGRTFSAVRYTGLDGRADWYDRDGRPLRKAFLRSPVDFRRISSHFQRERFHPVLGVRRPHRGVDYAAATGTPIWASGDGRVEFAGWRSGYGNVVILRHGRHYETLYGHMSRIAKLTAGARVKQGQIIGYVGQTGLASGPHLHYEFRIDGRHVDPVNAEIPRAEPIPPELRRDFARETGPLLARLDVVNSRFLAEVRSSSVEERTAATP</sequence>
<dbReference type="InterPro" id="IPR016047">
    <property type="entry name" value="M23ase_b-sheet_dom"/>
</dbReference>
<dbReference type="Gene3D" id="2.70.70.10">
    <property type="entry name" value="Glucose Permease (Domain IIA)"/>
    <property type="match status" value="1"/>
</dbReference>
<evidence type="ECO:0000259" key="9">
    <source>
        <dbReference type="Pfam" id="PF01551"/>
    </source>
</evidence>
<dbReference type="InterPro" id="IPR045834">
    <property type="entry name" value="Csd3_N2"/>
</dbReference>
<evidence type="ECO:0000313" key="12">
    <source>
        <dbReference type="EMBL" id="PWV65891.1"/>
    </source>
</evidence>
<evidence type="ECO:0000259" key="11">
    <source>
        <dbReference type="Pfam" id="PF22310"/>
    </source>
</evidence>
<gene>
    <name evidence="12" type="ORF">C7443_101377</name>
</gene>
<dbReference type="GO" id="GO:0006508">
    <property type="term" value="P:proteolysis"/>
    <property type="evidence" value="ECO:0007669"/>
    <property type="project" value="UniProtKB-KW"/>
</dbReference>
<evidence type="ECO:0000259" key="10">
    <source>
        <dbReference type="Pfam" id="PF19425"/>
    </source>
</evidence>
<dbReference type="OrthoDB" id="9805070at2"/>
<organism evidence="12 13">
    <name type="scientific">Plasticicumulans acidivorans</name>
    <dbReference type="NCBI Taxonomy" id="886464"/>
    <lineage>
        <taxon>Bacteria</taxon>
        <taxon>Pseudomonadati</taxon>
        <taxon>Pseudomonadota</taxon>
        <taxon>Gammaproteobacteria</taxon>
        <taxon>Candidatus Competibacteraceae</taxon>
        <taxon>Plasticicumulans</taxon>
    </lineage>
</organism>
<comment type="cofactor">
    <cofactor evidence="1">
        <name>Zn(2+)</name>
        <dbReference type="ChEBI" id="CHEBI:29105"/>
    </cofactor>
</comment>
<dbReference type="EMBL" id="QGTJ01000001">
    <property type="protein sequence ID" value="PWV65891.1"/>
    <property type="molecule type" value="Genomic_DNA"/>
</dbReference>
<evidence type="ECO:0000256" key="6">
    <source>
        <dbReference type="ARBA" id="ARBA00022833"/>
    </source>
</evidence>
<dbReference type="Pfam" id="PF19425">
    <property type="entry name" value="Csd3_N2"/>
    <property type="match status" value="1"/>
</dbReference>
<keyword evidence="6" id="KW-0862">Zinc</keyword>
<evidence type="ECO:0000256" key="8">
    <source>
        <dbReference type="SAM" id="MobiDB-lite"/>
    </source>
</evidence>
<evidence type="ECO:0000256" key="3">
    <source>
        <dbReference type="ARBA" id="ARBA00022670"/>
    </source>
</evidence>
<keyword evidence="5 12" id="KW-0378">Hydrolase</keyword>
<comment type="subcellular location">
    <subcellularLocation>
        <location evidence="2">Cell envelope</location>
    </subcellularLocation>
</comment>
<dbReference type="RefSeq" id="WP_110016875.1">
    <property type="nucleotide sequence ID" value="NZ_QGTJ01000001.1"/>
</dbReference>
<evidence type="ECO:0000256" key="1">
    <source>
        <dbReference type="ARBA" id="ARBA00001947"/>
    </source>
</evidence>
<accession>A0A317MZZ0</accession>
<dbReference type="AlphaFoldDB" id="A0A317MZZ0"/>
<feature type="region of interest" description="Disordered" evidence="8">
    <location>
        <begin position="1"/>
        <end position="22"/>
    </location>
</feature>
<dbReference type="Gene3D" id="3.10.450.350">
    <property type="match status" value="2"/>
</dbReference>
<dbReference type="InterPro" id="IPR054512">
    <property type="entry name" value="NMB0315-like_N"/>
</dbReference>
<feature type="domain" description="M23ase beta-sheet core" evidence="9">
    <location>
        <begin position="337"/>
        <end position="432"/>
    </location>
</feature>
<keyword evidence="7" id="KW-0482">Metalloprotease</keyword>
<dbReference type="FunFam" id="2.70.70.10:FF:000002">
    <property type="entry name" value="Murein DD-endopeptidase MepM"/>
    <property type="match status" value="1"/>
</dbReference>
<dbReference type="InterPro" id="IPR011055">
    <property type="entry name" value="Dup_hybrid_motif"/>
</dbReference>
<dbReference type="Proteomes" id="UP000246569">
    <property type="component" value="Unassembled WGS sequence"/>
</dbReference>
<feature type="domain" description="DD-carboxypeptidase/endopeptidase Mpg-like N-terminal" evidence="11">
    <location>
        <begin position="108"/>
        <end position="175"/>
    </location>
</feature>
<keyword evidence="4" id="KW-0479">Metal-binding</keyword>
<dbReference type="Pfam" id="PF01551">
    <property type="entry name" value="Peptidase_M23"/>
    <property type="match status" value="1"/>
</dbReference>
<evidence type="ECO:0000256" key="5">
    <source>
        <dbReference type="ARBA" id="ARBA00022801"/>
    </source>
</evidence>
<name>A0A317MZZ0_9GAMM</name>
<dbReference type="PANTHER" id="PTHR21666:SF288">
    <property type="entry name" value="CELL DIVISION PROTEIN YTFB"/>
    <property type="match status" value="1"/>
</dbReference>
<dbReference type="InterPro" id="IPR050570">
    <property type="entry name" value="Cell_wall_metabolism_enzyme"/>
</dbReference>
<dbReference type="Pfam" id="PF22310">
    <property type="entry name" value="NMB0315_dom_I"/>
    <property type="match status" value="1"/>
</dbReference>
<dbReference type="SUPFAM" id="SSF51261">
    <property type="entry name" value="Duplicated hybrid motif"/>
    <property type="match status" value="1"/>
</dbReference>
<keyword evidence="13" id="KW-1185">Reference proteome</keyword>
<feature type="domain" description="Csd3-like second N-terminal" evidence="10">
    <location>
        <begin position="207"/>
        <end position="324"/>
    </location>
</feature>
<dbReference type="GO" id="GO:0046872">
    <property type="term" value="F:metal ion binding"/>
    <property type="evidence" value="ECO:0007669"/>
    <property type="project" value="UniProtKB-KW"/>
</dbReference>
<proteinExistence type="predicted"/>